<feature type="compositionally biased region" description="Gly residues" evidence="4">
    <location>
        <begin position="174"/>
        <end position="185"/>
    </location>
</feature>
<dbReference type="InterPro" id="IPR008942">
    <property type="entry name" value="ENTH_VHS"/>
</dbReference>
<dbReference type="GO" id="GO:0043130">
    <property type="term" value="F:ubiquitin binding"/>
    <property type="evidence" value="ECO:0007669"/>
    <property type="project" value="InterPro"/>
</dbReference>
<dbReference type="GO" id="GO:0007165">
    <property type="term" value="P:signal transduction"/>
    <property type="evidence" value="ECO:0007669"/>
    <property type="project" value="TreeGrafter"/>
</dbReference>
<dbReference type="InterPro" id="IPR004152">
    <property type="entry name" value="GAT_dom"/>
</dbReference>
<accession>A0A6A7G025</accession>
<dbReference type="PROSITE" id="PS50909">
    <property type="entry name" value="GAT"/>
    <property type="match status" value="1"/>
</dbReference>
<reference evidence="7" key="1">
    <citation type="submission" date="2017-11" db="EMBL/GenBank/DDBJ databases">
        <title>The sensing device of the deep-sea amphipod.</title>
        <authorList>
            <person name="Kobayashi H."/>
            <person name="Nagahama T."/>
            <person name="Arai W."/>
            <person name="Sasagawa Y."/>
            <person name="Umeda M."/>
            <person name="Hayashi T."/>
            <person name="Nikaido I."/>
            <person name="Watanabe H."/>
            <person name="Oguri K."/>
            <person name="Kitazato H."/>
            <person name="Fujioka K."/>
            <person name="Kido Y."/>
            <person name="Takami H."/>
        </authorList>
    </citation>
    <scope>NUCLEOTIDE SEQUENCE</scope>
    <source>
        <tissue evidence="7">Whole body</tissue>
    </source>
</reference>
<dbReference type="Gene3D" id="1.20.58.160">
    <property type="match status" value="1"/>
</dbReference>
<dbReference type="EMBL" id="IACT01004226">
    <property type="protein sequence ID" value="LAC23425.1"/>
    <property type="molecule type" value="mRNA"/>
</dbReference>
<dbReference type="Gene3D" id="1.25.40.90">
    <property type="match status" value="1"/>
</dbReference>
<dbReference type="CDD" id="cd03565">
    <property type="entry name" value="VHS_Tom1_like"/>
    <property type="match status" value="1"/>
</dbReference>
<protein>
    <submittedName>
        <fullName evidence="7">TOM1-like protein 2</fullName>
    </submittedName>
</protein>
<evidence type="ECO:0000256" key="3">
    <source>
        <dbReference type="ARBA" id="ARBA00022927"/>
    </source>
</evidence>
<dbReference type="SUPFAM" id="SSF89009">
    <property type="entry name" value="GAT-like domain"/>
    <property type="match status" value="1"/>
</dbReference>
<dbReference type="PANTHER" id="PTHR13856:SF137">
    <property type="entry name" value="GH05942P"/>
    <property type="match status" value="1"/>
</dbReference>
<dbReference type="PANTHER" id="PTHR13856">
    <property type="entry name" value="VHS DOMAIN CONTAINING PROTEIN FAMILY"/>
    <property type="match status" value="1"/>
</dbReference>
<evidence type="ECO:0000256" key="2">
    <source>
        <dbReference type="ARBA" id="ARBA00022448"/>
    </source>
</evidence>
<feature type="region of interest" description="Disordered" evidence="4">
    <location>
        <begin position="496"/>
        <end position="520"/>
    </location>
</feature>
<dbReference type="InterPro" id="IPR014645">
    <property type="entry name" value="TOM1"/>
</dbReference>
<dbReference type="GO" id="GO:0016020">
    <property type="term" value="C:membrane"/>
    <property type="evidence" value="ECO:0007669"/>
    <property type="project" value="TreeGrafter"/>
</dbReference>
<feature type="domain" description="VHS" evidence="5">
    <location>
        <begin position="20"/>
        <end position="152"/>
    </location>
</feature>
<feature type="domain" description="GAT" evidence="6">
    <location>
        <begin position="234"/>
        <end position="322"/>
    </location>
</feature>
<dbReference type="AlphaFoldDB" id="A0A6A7G025"/>
<dbReference type="InterPro" id="IPR038425">
    <property type="entry name" value="GAT_sf"/>
</dbReference>
<proteinExistence type="evidence at transcript level"/>
<sequence length="520" mass="54790">MALFLGNPFTTPVGVKIEEATHDTLPSEDWGLNLEICDLINSSEDSAKDAVKAIRKRLTQNPKNYKIVLYTLVVLETCVKNTGHKFHVLVCSKDFVQELVKLIGPKNDPPTSVQEKVLSLIQSWTEAFKQHPELSGVCQVYADLKHKGVEFPPPEADATPIITPSKSASSSIGSVGGGGGGGGGCSNPRPAPLGAAAAAAPAPRQQSNNTSSSPPPPPTQQQQETVAPLGLTPEVRSKLEKELAVVESNASVLSDMLTEVTPGQEHADDLQLLQELHAACEAMQKRVVELVARISDDLVTADLLRINDLLNNLFIRYDRHMSKSRAKGSPVKTVEGSSMGTSHRPPPRSPEAAVGGVVAGAGAAGAAASSVNEVALIDLGDDPPPPVPVAAASPQPELLSHQLQHLEISPGKKLDEADFDSFAQSRTLSLDTAKRDDDDPTGNGVANAASNQTEVATNFDSMERWMSSQPYGSEISSDAFQNFLSERAAAADMLPTISAATGSAQPPPSSAPPTSRAAQL</sequence>
<evidence type="ECO:0000313" key="7">
    <source>
        <dbReference type="EMBL" id="LAC23425.1"/>
    </source>
</evidence>
<dbReference type="GO" id="GO:0005768">
    <property type="term" value="C:endosome"/>
    <property type="evidence" value="ECO:0007669"/>
    <property type="project" value="TreeGrafter"/>
</dbReference>
<dbReference type="SMART" id="SM00288">
    <property type="entry name" value="VHS"/>
    <property type="match status" value="1"/>
</dbReference>
<dbReference type="Pfam" id="PF03127">
    <property type="entry name" value="GAT"/>
    <property type="match status" value="1"/>
</dbReference>
<keyword evidence="2" id="KW-0813">Transport</keyword>
<keyword evidence="3" id="KW-0653">Protein transport</keyword>
<dbReference type="GO" id="GO:0035091">
    <property type="term" value="F:phosphatidylinositol binding"/>
    <property type="evidence" value="ECO:0007669"/>
    <property type="project" value="InterPro"/>
</dbReference>
<dbReference type="PROSITE" id="PS50179">
    <property type="entry name" value="VHS"/>
    <property type="match status" value="1"/>
</dbReference>
<evidence type="ECO:0000256" key="4">
    <source>
        <dbReference type="SAM" id="MobiDB-lite"/>
    </source>
</evidence>
<evidence type="ECO:0000256" key="1">
    <source>
        <dbReference type="ARBA" id="ARBA00007708"/>
    </source>
</evidence>
<evidence type="ECO:0000259" key="6">
    <source>
        <dbReference type="PROSITE" id="PS50909"/>
    </source>
</evidence>
<feature type="region of interest" description="Disordered" evidence="4">
    <location>
        <begin position="325"/>
        <end position="354"/>
    </location>
</feature>
<feature type="region of interest" description="Disordered" evidence="4">
    <location>
        <begin position="152"/>
        <end position="225"/>
    </location>
</feature>
<dbReference type="GO" id="GO:0015031">
    <property type="term" value="P:protein transport"/>
    <property type="evidence" value="ECO:0007669"/>
    <property type="project" value="UniProtKB-KW"/>
</dbReference>
<comment type="similarity">
    <text evidence="1">Belongs to the TOM1 family.</text>
</comment>
<dbReference type="Pfam" id="PF00790">
    <property type="entry name" value="VHS"/>
    <property type="match status" value="1"/>
</dbReference>
<evidence type="ECO:0000259" key="5">
    <source>
        <dbReference type="PROSITE" id="PS50179"/>
    </source>
</evidence>
<dbReference type="PIRSF" id="PIRSF036948">
    <property type="entry name" value="TOM1"/>
    <property type="match status" value="1"/>
</dbReference>
<organism evidence="7">
    <name type="scientific">Hirondellea gigas</name>
    <dbReference type="NCBI Taxonomy" id="1518452"/>
    <lineage>
        <taxon>Eukaryota</taxon>
        <taxon>Metazoa</taxon>
        <taxon>Ecdysozoa</taxon>
        <taxon>Arthropoda</taxon>
        <taxon>Crustacea</taxon>
        <taxon>Multicrustacea</taxon>
        <taxon>Malacostraca</taxon>
        <taxon>Eumalacostraca</taxon>
        <taxon>Peracarida</taxon>
        <taxon>Amphipoda</taxon>
        <taxon>Amphilochidea</taxon>
        <taxon>Lysianassida</taxon>
        <taxon>Lysianassidira</taxon>
        <taxon>Lysianassoidea</taxon>
        <taxon>Lysianassidae</taxon>
        <taxon>Hirondellea</taxon>
    </lineage>
</organism>
<name>A0A6A7G025_9CRUS</name>
<dbReference type="SUPFAM" id="SSF48464">
    <property type="entry name" value="ENTH/VHS domain"/>
    <property type="match status" value="1"/>
</dbReference>
<dbReference type="InterPro" id="IPR002014">
    <property type="entry name" value="VHS_dom"/>
</dbReference>
<dbReference type="GO" id="GO:0030276">
    <property type="term" value="F:clathrin binding"/>
    <property type="evidence" value="ECO:0007669"/>
    <property type="project" value="TreeGrafter"/>
</dbReference>
<feature type="compositionally biased region" description="Low complexity" evidence="4">
    <location>
        <begin position="186"/>
        <end position="212"/>
    </location>
</feature>
<dbReference type="CDD" id="cd14233">
    <property type="entry name" value="GAT_TOM1_like"/>
    <property type="match status" value="1"/>
</dbReference>